<dbReference type="KEGG" id="pte:PTT_20109"/>
<protein>
    <recommendedName>
        <fullName evidence="1">NAD(P)-binding domain-containing protein</fullName>
    </recommendedName>
</protein>
<feature type="domain" description="NAD(P)-binding" evidence="1">
    <location>
        <begin position="71"/>
        <end position="216"/>
    </location>
</feature>
<dbReference type="eggNOG" id="ENOG502SMDA">
    <property type="taxonomic scope" value="Eukaryota"/>
</dbReference>
<dbReference type="HOGENOM" id="CLU_007383_10_0_1"/>
<dbReference type="SUPFAM" id="SSF51735">
    <property type="entry name" value="NAD(P)-binding Rossmann-fold domains"/>
    <property type="match status" value="1"/>
</dbReference>
<name>E3SAD4_PYRTT</name>
<dbReference type="Pfam" id="PF13460">
    <property type="entry name" value="NAD_binding_10"/>
    <property type="match status" value="1"/>
</dbReference>
<organism evidence="3">
    <name type="scientific">Pyrenophora teres f. teres (strain 0-1)</name>
    <name type="common">Barley net blotch fungus</name>
    <name type="synonym">Drechslera teres f. teres</name>
    <dbReference type="NCBI Taxonomy" id="861557"/>
    <lineage>
        <taxon>Eukaryota</taxon>
        <taxon>Fungi</taxon>
        <taxon>Dikarya</taxon>
        <taxon>Ascomycota</taxon>
        <taxon>Pezizomycotina</taxon>
        <taxon>Dothideomycetes</taxon>
        <taxon>Pleosporomycetidae</taxon>
        <taxon>Pleosporales</taxon>
        <taxon>Pleosporineae</taxon>
        <taxon>Pleosporaceae</taxon>
        <taxon>Pyrenophora</taxon>
    </lineage>
</organism>
<gene>
    <name evidence="2" type="ORF">PTT_20109</name>
</gene>
<dbReference type="STRING" id="861557.E3SAD4"/>
<evidence type="ECO:0000313" key="3">
    <source>
        <dbReference type="Proteomes" id="UP000001067"/>
    </source>
</evidence>
<dbReference type="PANTHER" id="PTHR43162">
    <property type="match status" value="1"/>
</dbReference>
<dbReference type="Gene3D" id="3.40.50.720">
    <property type="entry name" value="NAD(P)-binding Rossmann-like Domain"/>
    <property type="match status" value="1"/>
</dbReference>
<evidence type="ECO:0000313" key="2">
    <source>
        <dbReference type="EMBL" id="EFQ85064.1"/>
    </source>
</evidence>
<sequence>MPGRLPRKYCAQLPGQRFVLYVRGVVAARPSRRDKETNKNQRIDAGTVHLYCQLNPTYNPAMTSVLIFGPAGQVGSIAARTAGELGATVWLAMRDTSKSIPSLTTEAEAAGDYHRIYADLEKPETVTEAVKTSGAKRVFLYLVHHASDHLHGTITAMKAAGVDFVVFLSSFTILVNQPLREIPPSDILPFIHAQVEANLDDIFGPDHYVAVRPGCFITNLLSEKAGIVANHVELYGGEFEQDNIVPSDIGRVVGNILVSGPKNGQKKVYLYGPEILSLHDSIARIGKALQKDLKITDLGPREMYQKYLSSGMPPSFADYMIKTLSTKGPDKGNGERFPNYKEGVSNVSLYAGHPATRLEAWVEQNKAIFHA</sequence>
<dbReference type="InterPro" id="IPR036291">
    <property type="entry name" value="NAD(P)-bd_dom_sf"/>
</dbReference>
<dbReference type="InterPro" id="IPR051604">
    <property type="entry name" value="Ergot_Alk_Oxidoreductase"/>
</dbReference>
<dbReference type="PANTHER" id="PTHR43162:SF1">
    <property type="entry name" value="PRESTALK A DIFFERENTIATION PROTEIN A"/>
    <property type="match status" value="1"/>
</dbReference>
<reference evidence="2 3" key="1">
    <citation type="journal article" date="2010" name="Genome Biol.">
        <title>A first genome assembly of the barley fungal pathogen Pyrenophora teres f. teres.</title>
        <authorList>
            <person name="Ellwood S.R."/>
            <person name="Liu Z."/>
            <person name="Syme R.A."/>
            <person name="Lai Z."/>
            <person name="Hane J.K."/>
            <person name="Keiper F."/>
            <person name="Moffat C.S."/>
            <person name="Oliver R.P."/>
            <person name="Friesen T.L."/>
        </authorList>
    </citation>
    <scope>NUCLEOTIDE SEQUENCE [LARGE SCALE GENOMIC DNA]</scope>
    <source>
        <strain evidence="2 3">0-1</strain>
    </source>
</reference>
<dbReference type="AlphaFoldDB" id="E3SAD4"/>
<dbReference type="Proteomes" id="UP000001067">
    <property type="component" value="Unassembled WGS sequence"/>
</dbReference>
<keyword evidence="3" id="KW-1185">Reference proteome</keyword>
<evidence type="ECO:0000259" key="1">
    <source>
        <dbReference type="Pfam" id="PF13460"/>
    </source>
</evidence>
<dbReference type="OrthoDB" id="419598at2759"/>
<proteinExistence type="predicted"/>
<accession>E3SAD4</accession>
<dbReference type="EMBL" id="GL538082">
    <property type="protein sequence ID" value="EFQ85064.1"/>
    <property type="molecule type" value="Genomic_DNA"/>
</dbReference>
<dbReference type="InterPro" id="IPR016040">
    <property type="entry name" value="NAD(P)-bd_dom"/>
</dbReference>